<evidence type="ECO:0000313" key="2">
    <source>
        <dbReference type="Proteomes" id="UP000608594"/>
    </source>
</evidence>
<reference evidence="1" key="1">
    <citation type="submission" date="2020-08" db="EMBL/GenBank/DDBJ databases">
        <title>Paracoccus amoyensis sp. nov., isolated from the surface seawater at coast of Xiamen, Fujian.</title>
        <authorList>
            <person name="Lyu L."/>
        </authorList>
    </citation>
    <scope>NUCLEOTIDE SEQUENCE</scope>
    <source>
        <strain evidence="1">11-3</strain>
    </source>
</reference>
<evidence type="ECO:0000313" key="1">
    <source>
        <dbReference type="EMBL" id="MBC9248076.1"/>
    </source>
</evidence>
<organism evidence="1 2">
    <name type="scientific">Paracoccus amoyensis</name>
    <dbReference type="NCBI Taxonomy" id="2760093"/>
    <lineage>
        <taxon>Bacteria</taxon>
        <taxon>Pseudomonadati</taxon>
        <taxon>Pseudomonadota</taxon>
        <taxon>Alphaproteobacteria</taxon>
        <taxon>Rhodobacterales</taxon>
        <taxon>Paracoccaceae</taxon>
        <taxon>Paracoccus</taxon>
    </lineage>
</organism>
<keyword evidence="2" id="KW-1185">Reference proteome</keyword>
<proteinExistence type="predicted"/>
<sequence>MFAGTASAGPWPRDKGKVFMSLSLESDREGNSYTGLYSEYGLTARNTLGFELGYTNVGETSVMIWLQRRLDSGEGANRLTYSTGFGAFLRNGEAFPTGQAGIAWGRGFEKFPGGGWVTVEAKIKVAGKQQTVVYVENLTRTEAVFLTPEVTTKIEATLGLRPTDSMMFINQLRLEDRRDAAFSAKLATSLVYDWQGLTKLELGVITPVSGPGETALKAGTWVEF</sequence>
<gene>
    <name evidence="1" type="ORF">H4P12_15465</name>
</gene>
<comment type="caution">
    <text evidence="1">The sequence shown here is derived from an EMBL/GenBank/DDBJ whole genome shotgun (WGS) entry which is preliminary data.</text>
</comment>
<dbReference type="AlphaFoldDB" id="A0A926GDL0"/>
<name>A0A926GDL0_9RHOB</name>
<dbReference type="EMBL" id="JACOQL010000005">
    <property type="protein sequence ID" value="MBC9248076.1"/>
    <property type="molecule type" value="Genomic_DNA"/>
</dbReference>
<accession>A0A926GDL0</accession>
<protein>
    <submittedName>
        <fullName evidence="1">Uncharacterized protein</fullName>
    </submittedName>
</protein>
<dbReference type="Proteomes" id="UP000608594">
    <property type="component" value="Unassembled WGS sequence"/>
</dbReference>